<feature type="compositionally biased region" description="Basic and acidic residues" evidence="1">
    <location>
        <begin position="198"/>
        <end position="210"/>
    </location>
</feature>
<dbReference type="CDD" id="cd00403">
    <property type="entry name" value="Ribosomal_L1"/>
    <property type="match status" value="1"/>
</dbReference>
<feature type="compositionally biased region" description="Basic residues" evidence="1">
    <location>
        <begin position="384"/>
        <end position="394"/>
    </location>
</feature>
<name>A0ABR4PVX9_9HELO</name>
<comment type="caution">
    <text evidence="2">The sequence shown here is derived from an EMBL/GenBank/DDBJ whole genome shotgun (WGS) entry which is preliminary data.</text>
</comment>
<feature type="region of interest" description="Disordered" evidence="1">
    <location>
        <begin position="366"/>
        <end position="394"/>
    </location>
</feature>
<dbReference type="EMBL" id="JBFCZG010000001">
    <property type="protein sequence ID" value="KAL3427514.1"/>
    <property type="molecule type" value="Genomic_DNA"/>
</dbReference>
<dbReference type="InterPro" id="IPR050257">
    <property type="entry name" value="eL8/uL1-like"/>
</dbReference>
<dbReference type="Pfam" id="PF00687">
    <property type="entry name" value="Ribosomal_L1"/>
    <property type="match status" value="1"/>
</dbReference>
<gene>
    <name evidence="2" type="ORF">PVAG01_01023</name>
</gene>
<accession>A0ABR4PVX9</accession>
<evidence type="ECO:0000313" key="3">
    <source>
        <dbReference type="Proteomes" id="UP001629113"/>
    </source>
</evidence>
<dbReference type="InterPro" id="IPR016095">
    <property type="entry name" value="Ribosomal_uL1_3-a/b-sand"/>
</dbReference>
<keyword evidence="3" id="KW-1185">Reference proteome</keyword>
<reference evidence="2 3" key="1">
    <citation type="submission" date="2024-06" db="EMBL/GenBank/DDBJ databases">
        <title>Complete genome of Phlyctema vagabunda strain 19-DSS-EL-015.</title>
        <authorList>
            <person name="Fiorenzani C."/>
        </authorList>
    </citation>
    <scope>NUCLEOTIDE SEQUENCE [LARGE SCALE GENOMIC DNA]</scope>
    <source>
        <strain evidence="2 3">19-DSS-EL-015</strain>
    </source>
</reference>
<dbReference type="Gene3D" id="3.40.50.790">
    <property type="match status" value="1"/>
</dbReference>
<dbReference type="SUPFAM" id="SSF56808">
    <property type="entry name" value="Ribosomal protein L1"/>
    <property type="match status" value="1"/>
</dbReference>
<dbReference type="InterPro" id="IPR028364">
    <property type="entry name" value="Ribosomal_uL1/biogenesis"/>
</dbReference>
<dbReference type="Proteomes" id="UP001629113">
    <property type="component" value="Unassembled WGS sequence"/>
</dbReference>
<dbReference type="PANTHER" id="PTHR23105">
    <property type="entry name" value="RIBOSOMAL PROTEIN L7AE FAMILY MEMBER"/>
    <property type="match status" value="1"/>
</dbReference>
<dbReference type="InterPro" id="IPR023674">
    <property type="entry name" value="Ribosomal_uL1-like"/>
</dbReference>
<proteinExistence type="predicted"/>
<organism evidence="2 3">
    <name type="scientific">Phlyctema vagabunda</name>
    <dbReference type="NCBI Taxonomy" id="108571"/>
    <lineage>
        <taxon>Eukaryota</taxon>
        <taxon>Fungi</taxon>
        <taxon>Dikarya</taxon>
        <taxon>Ascomycota</taxon>
        <taxon>Pezizomycotina</taxon>
        <taxon>Leotiomycetes</taxon>
        <taxon>Helotiales</taxon>
        <taxon>Dermateaceae</taxon>
        <taxon>Phlyctema</taxon>
    </lineage>
</organism>
<evidence type="ECO:0000313" key="2">
    <source>
        <dbReference type="EMBL" id="KAL3427514.1"/>
    </source>
</evidence>
<feature type="compositionally biased region" description="Basic and acidic residues" evidence="1">
    <location>
        <begin position="369"/>
        <end position="383"/>
    </location>
</feature>
<sequence length="394" mass="42668">MAPTSTALTTKVESGSPYQLNAEQILKASGALLKHVKISETIKTESAPKKNLLADEDDEAPSLNETPIWLTLTTKKHIVDAKRLKPAKIALPHPINVASSATICLITADPQRTYKDIVASPAFPTELAARITRVVDVGKIKTKYKQYEAQRQLYAEHDMFLADDRIITLLPKALGKTFYKSSAKRPIPISLQAPAPRTDGKRIARAKGEGAQKAAEPKAIAAEIEKALQSALVHLSPSTHTAVKVGVAGMEASQIAENVEAVANALIEKHVPKKWRGVRGLHLKGPASAALPIWLADELWTDEADVLEDGSEEAKKIAAQSANVGKKRKAIEAASNDKKEDLKKVKLIESNDDKLDEEIAARKAKLQKQKAEASKAVEDEVPKATKKKSKKVAA</sequence>
<evidence type="ECO:0000256" key="1">
    <source>
        <dbReference type="SAM" id="MobiDB-lite"/>
    </source>
</evidence>
<protein>
    <submittedName>
        <fullName evidence="2">Ribosome biogenesis protein C8F11.04</fullName>
    </submittedName>
</protein>
<feature type="region of interest" description="Disordered" evidence="1">
    <location>
        <begin position="189"/>
        <end position="214"/>
    </location>
</feature>